<sequence>MDTCRPQKNQRKLKQSEERRGVGGRRESESEWRRRWSGNGVAGEGGGSEKASSRPRQAGLRNRTLSRPKRLFHAPPLALPKSPT</sequence>
<keyword evidence="3" id="KW-1185">Reference proteome</keyword>
<feature type="region of interest" description="Disordered" evidence="1">
    <location>
        <begin position="1"/>
        <end position="84"/>
    </location>
</feature>
<reference evidence="2 3" key="1">
    <citation type="journal article" date="2023" name="Hortic Res">
        <title>Pangenome of water caltrop reveals structural variations and asymmetric subgenome divergence after allopolyploidization.</title>
        <authorList>
            <person name="Zhang X."/>
            <person name="Chen Y."/>
            <person name="Wang L."/>
            <person name="Yuan Y."/>
            <person name="Fang M."/>
            <person name="Shi L."/>
            <person name="Lu R."/>
            <person name="Comes H.P."/>
            <person name="Ma Y."/>
            <person name="Chen Y."/>
            <person name="Huang G."/>
            <person name="Zhou Y."/>
            <person name="Zheng Z."/>
            <person name="Qiu Y."/>
        </authorList>
    </citation>
    <scope>NUCLEOTIDE SEQUENCE [LARGE SCALE GENOMIC DNA]</scope>
    <source>
        <strain evidence="2">F231</strain>
    </source>
</reference>
<accession>A0AAN7KSE2</accession>
<proteinExistence type="predicted"/>
<evidence type="ECO:0000256" key="1">
    <source>
        <dbReference type="SAM" id="MobiDB-lite"/>
    </source>
</evidence>
<evidence type="ECO:0000313" key="3">
    <source>
        <dbReference type="Proteomes" id="UP001346149"/>
    </source>
</evidence>
<name>A0AAN7KSE2_TRANT</name>
<dbReference type="Proteomes" id="UP001346149">
    <property type="component" value="Unassembled WGS sequence"/>
</dbReference>
<organism evidence="2 3">
    <name type="scientific">Trapa natans</name>
    <name type="common">Water chestnut</name>
    <dbReference type="NCBI Taxonomy" id="22666"/>
    <lineage>
        <taxon>Eukaryota</taxon>
        <taxon>Viridiplantae</taxon>
        <taxon>Streptophyta</taxon>
        <taxon>Embryophyta</taxon>
        <taxon>Tracheophyta</taxon>
        <taxon>Spermatophyta</taxon>
        <taxon>Magnoliopsida</taxon>
        <taxon>eudicotyledons</taxon>
        <taxon>Gunneridae</taxon>
        <taxon>Pentapetalae</taxon>
        <taxon>rosids</taxon>
        <taxon>malvids</taxon>
        <taxon>Myrtales</taxon>
        <taxon>Lythraceae</taxon>
        <taxon>Trapa</taxon>
    </lineage>
</organism>
<dbReference type="AlphaFoldDB" id="A0AAN7KSE2"/>
<protein>
    <submittedName>
        <fullName evidence="2">Uncharacterized protein</fullName>
    </submittedName>
</protein>
<evidence type="ECO:0000313" key="2">
    <source>
        <dbReference type="EMBL" id="KAK4768895.1"/>
    </source>
</evidence>
<comment type="caution">
    <text evidence="2">The sequence shown here is derived from an EMBL/GenBank/DDBJ whole genome shotgun (WGS) entry which is preliminary data.</text>
</comment>
<dbReference type="EMBL" id="JAXQNO010000021">
    <property type="protein sequence ID" value="KAK4768895.1"/>
    <property type="molecule type" value="Genomic_DNA"/>
</dbReference>
<gene>
    <name evidence="2" type="ORF">SAY86_027045</name>
</gene>
<feature type="compositionally biased region" description="Basic and acidic residues" evidence="1">
    <location>
        <begin position="14"/>
        <end position="34"/>
    </location>
</feature>